<comment type="caution">
    <text evidence="1">The sequence shown here is derived from an EMBL/GenBank/DDBJ whole genome shotgun (WGS) entry which is preliminary data.</text>
</comment>
<dbReference type="EMBL" id="JACXVP010000003">
    <property type="protein sequence ID" value="KAG5617891.1"/>
    <property type="molecule type" value="Genomic_DNA"/>
</dbReference>
<accession>A0A9J6A0S6</accession>
<evidence type="ECO:0000313" key="2">
    <source>
        <dbReference type="Proteomes" id="UP000824120"/>
    </source>
</evidence>
<dbReference type="AlphaFoldDB" id="A0A9J6A0S6"/>
<name>A0A9J6A0S6_SOLCO</name>
<sequence length="125" mass="14742">MEAVPVEKFIRECFNNTERSICCKQRGSEREPPPCPYSVNETFSPFYHSPITLQGGSWKKSKSYFKFENWWLGTEGFIDRVRTWWNSFDYTRRPDYILASKPKIALALLPGTTLECDWRVFNVTN</sequence>
<proteinExistence type="predicted"/>
<protein>
    <submittedName>
        <fullName evidence="1">Uncharacterized protein</fullName>
    </submittedName>
</protein>
<dbReference type="Proteomes" id="UP000824120">
    <property type="component" value="Chromosome 3"/>
</dbReference>
<reference evidence="1 2" key="1">
    <citation type="submission" date="2020-09" db="EMBL/GenBank/DDBJ databases">
        <title>De no assembly of potato wild relative species, Solanum commersonii.</title>
        <authorList>
            <person name="Cho K."/>
        </authorList>
    </citation>
    <scope>NUCLEOTIDE SEQUENCE [LARGE SCALE GENOMIC DNA]</scope>
    <source>
        <strain evidence="1">LZ3.2</strain>
        <tissue evidence="1">Leaf</tissue>
    </source>
</reference>
<evidence type="ECO:0000313" key="1">
    <source>
        <dbReference type="EMBL" id="KAG5617891.1"/>
    </source>
</evidence>
<keyword evidence="2" id="KW-1185">Reference proteome</keyword>
<organism evidence="1 2">
    <name type="scientific">Solanum commersonii</name>
    <name type="common">Commerson's wild potato</name>
    <name type="synonym">Commerson's nightshade</name>
    <dbReference type="NCBI Taxonomy" id="4109"/>
    <lineage>
        <taxon>Eukaryota</taxon>
        <taxon>Viridiplantae</taxon>
        <taxon>Streptophyta</taxon>
        <taxon>Embryophyta</taxon>
        <taxon>Tracheophyta</taxon>
        <taxon>Spermatophyta</taxon>
        <taxon>Magnoliopsida</taxon>
        <taxon>eudicotyledons</taxon>
        <taxon>Gunneridae</taxon>
        <taxon>Pentapetalae</taxon>
        <taxon>asterids</taxon>
        <taxon>lamiids</taxon>
        <taxon>Solanales</taxon>
        <taxon>Solanaceae</taxon>
        <taxon>Solanoideae</taxon>
        <taxon>Solaneae</taxon>
        <taxon>Solanum</taxon>
    </lineage>
</organism>
<gene>
    <name evidence="1" type="ORF">H5410_017715</name>
</gene>